<keyword evidence="2" id="KW-1185">Reference proteome</keyword>
<name>A0ACA9RIM9_9GLOM</name>
<gene>
    <name evidence="1" type="ORF">RPERSI_LOCUS20045</name>
</gene>
<reference evidence="1" key="1">
    <citation type="submission" date="2021-06" db="EMBL/GenBank/DDBJ databases">
        <authorList>
            <person name="Kallberg Y."/>
            <person name="Tangrot J."/>
            <person name="Rosling A."/>
        </authorList>
    </citation>
    <scope>NUCLEOTIDE SEQUENCE</scope>
    <source>
        <strain evidence="1">MA461A</strain>
    </source>
</reference>
<proteinExistence type="predicted"/>
<organism evidence="1 2">
    <name type="scientific">Racocetra persica</name>
    <dbReference type="NCBI Taxonomy" id="160502"/>
    <lineage>
        <taxon>Eukaryota</taxon>
        <taxon>Fungi</taxon>
        <taxon>Fungi incertae sedis</taxon>
        <taxon>Mucoromycota</taxon>
        <taxon>Glomeromycotina</taxon>
        <taxon>Glomeromycetes</taxon>
        <taxon>Diversisporales</taxon>
        <taxon>Gigasporaceae</taxon>
        <taxon>Racocetra</taxon>
    </lineage>
</organism>
<sequence>MSMELSACKGTSLGGKRPSCCSVLFDGCSDGKDCGCDDNDCDDEVGDDEGGDDEGGDDEGGDR</sequence>
<protein>
    <submittedName>
        <fullName evidence="1">19097_t:CDS:1</fullName>
    </submittedName>
</protein>
<dbReference type="EMBL" id="CAJVQC010055911">
    <property type="protein sequence ID" value="CAG8795860.1"/>
    <property type="molecule type" value="Genomic_DNA"/>
</dbReference>
<comment type="caution">
    <text evidence="1">The sequence shown here is derived from an EMBL/GenBank/DDBJ whole genome shotgun (WGS) entry which is preliminary data.</text>
</comment>
<evidence type="ECO:0000313" key="1">
    <source>
        <dbReference type="EMBL" id="CAG8795860.1"/>
    </source>
</evidence>
<accession>A0ACA9RIM9</accession>
<feature type="non-terminal residue" evidence="1">
    <location>
        <position position="63"/>
    </location>
</feature>
<evidence type="ECO:0000313" key="2">
    <source>
        <dbReference type="Proteomes" id="UP000789920"/>
    </source>
</evidence>
<dbReference type="Proteomes" id="UP000789920">
    <property type="component" value="Unassembled WGS sequence"/>
</dbReference>